<dbReference type="InterPro" id="IPR036679">
    <property type="entry name" value="FlgN-like_sf"/>
</dbReference>
<evidence type="ECO:0000256" key="2">
    <source>
        <dbReference type="ARBA" id="ARBA00007703"/>
    </source>
</evidence>
<dbReference type="InterPro" id="IPR007809">
    <property type="entry name" value="FlgN-like"/>
</dbReference>
<keyword evidence="3" id="KW-1005">Bacterial flagellum biogenesis</keyword>
<comment type="similarity">
    <text evidence="2">Belongs to the FlgN family.</text>
</comment>
<evidence type="ECO:0000256" key="3">
    <source>
        <dbReference type="ARBA" id="ARBA00022795"/>
    </source>
</evidence>
<dbReference type="AlphaFoldDB" id="Q82S77"/>
<evidence type="ECO:0000256" key="1">
    <source>
        <dbReference type="ARBA" id="ARBA00002397"/>
    </source>
</evidence>
<sequence>MNNIQTNTRDQDSLEYILQLELDNIRLFLELLEHERNLLAAGNLDDLALLVADKDRLIDQFARLDMRRNRFLNAAGLPEGTQGMNAWVSGSDEESTVARDWEELLGLADLAKQLNQTNAVITSSWLQYTRRTLNALHSAAGRPPLYNTKGQTT</sequence>
<dbReference type="eggNOG" id="COG3418">
    <property type="taxonomic scope" value="Bacteria"/>
</dbReference>
<dbReference type="Gene3D" id="1.20.58.300">
    <property type="entry name" value="FlgN-like"/>
    <property type="match status" value="1"/>
</dbReference>
<comment type="function">
    <text evidence="1">Required for the efficient initiation of filament assembly.</text>
</comment>
<organism evidence="4 5">
    <name type="scientific">Nitrosomonas europaea (strain ATCC 19718 / CIP 103999 / KCTC 2705 / NBRC 14298)</name>
    <dbReference type="NCBI Taxonomy" id="228410"/>
    <lineage>
        <taxon>Bacteria</taxon>
        <taxon>Pseudomonadati</taxon>
        <taxon>Pseudomonadota</taxon>
        <taxon>Betaproteobacteria</taxon>
        <taxon>Nitrosomonadales</taxon>
        <taxon>Nitrosomonadaceae</taxon>
        <taxon>Nitrosomonas</taxon>
    </lineage>
</organism>
<evidence type="ECO:0000313" key="4">
    <source>
        <dbReference type="EMBL" id="CAD86389.1"/>
    </source>
</evidence>
<evidence type="ECO:0000313" key="5">
    <source>
        <dbReference type="Proteomes" id="UP000001416"/>
    </source>
</evidence>
<dbReference type="Proteomes" id="UP000001416">
    <property type="component" value="Chromosome"/>
</dbReference>
<name>Q82S77_NITEU</name>
<accession>Q82S77</accession>
<reference evidence="4 5" key="1">
    <citation type="journal article" date="2003" name="J. Bacteriol.">
        <title>Complete genome sequence of the ammonia-oxidizing bacterium and obligate chemolithoautotroph Nitrosomonas europaea.</title>
        <authorList>
            <person name="Chain P."/>
            <person name="Lamerdin J."/>
            <person name="Larimer F."/>
            <person name="Regala W."/>
            <person name="Land M."/>
            <person name="Hauser L."/>
            <person name="Hooper A."/>
            <person name="Klotz M."/>
            <person name="Norton J."/>
            <person name="Sayavedra-Soto L."/>
            <person name="Arciero D."/>
            <person name="Hommes N."/>
            <person name="Whittaker M."/>
            <person name="Arp D."/>
        </authorList>
    </citation>
    <scope>NUCLEOTIDE SEQUENCE [LARGE SCALE GENOMIC DNA]</scope>
    <source>
        <strain evidence="5">ATCC 19718 / CIP 103999 / KCTC 2705 / NBRC 14298</strain>
    </source>
</reference>
<dbReference type="GO" id="GO:0044780">
    <property type="term" value="P:bacterial-type flagellum assembly"/>
    <property type="evidence" value="ECO:0007669"/>
    <property type="project" value="InterPro"/>
</dbReference>
<dbReference type="OrthoDB" id="8548440at2"/>
<dbReference type="SUPFAM" id="SSF140566">
    <property type="entry name" value="FlgN-like"/>
    <property type="match status" value="1"/>
</dbReference>
<proteinExistence type="inferred from homology"/>
<dbReference type="Pfam" id="PF05130">
    <property type="entry name" value="FlgN"/>
    <property type="match status" value="1"/>
</dbReference>
<protein>
    <recommendedName>
        <fullName evidence="6">Flagella synthesis protein FlgN</fullName>
    </recommendedName>
</protein>
<dbReference type="RefSeq" id="WP_011112939.1">
    <property type="nucleotide sequence ID" value="NC_004757.1"/>
</dbReference>
<evidence type="ECO:0008006" key="6">
    <source>
        <dbReference type="Google" id="ProtNLM"/>
    </source>
</evidence>
<keyword evidence="5" id="KW-1185">Reference proteome</keyword>
<dbReference type="HOGENOM" id="CLU_137423_0_0_4"/>
<gene>
    <name evidence="4" type="ordered locus">NE2477</name>
</gene>
<dbReference type="STRING" id="228410.NE2477"/>
<dbReference type="GeneID" id="87105606"/>
<dbReference type="KEGG" id="neu:NE2477"/>
<dbReference type="EMBL" id="AL954747">
    <property type="protein sequence ID" value="CAD86389.1"/>
    <property type="molecule type" value="Genomic_DNA"/>
</dbReference>